<reference evidence="2" key="1">
    <citation type="submission" date="2018-10" db="EMBL/GenBank/DDBJ databases">
        <authorList>
            <person name="Hariharan J."/>
            <person name="Choudoir M.J."/>
            <person name="Diebold P."/>
            <person name="Panke-Buisse K."/>
            <person name="Campbell A.N."/>
            <person name="Buckley D.H."/>
        </authorList>
    </citation>
    <scope>NUCLEOTIDE SEQUENCE</scope>
    <source>
        <strain evidence="2">Gb1</strain>
    </source>
</reference>
<comment type="caution">
    <text evidence="2">The sequence shown here is derived from an EMBL/GenBank/DDBJ whole genome shotgun (WGS) entry which is preliminary data.</text>
</comment>
<dbReference type="Pfam" id="PF13376">
    <property type="entry name" value="OmdA"/>
    <property type="match status" value="1"/>
</dbReference>
<name>A0A652LCJ9_9ACTN</name>
<dbReference type="AlphaFoldDB" id="A0A652LCJ9"/>
<gene>
    <name evidence="2" type="ORF">EAO74_01620</name>
</gene>
<organism evidence="2">
    <name type="scientific">Streptomyces sp. gb1(2016)</name>
    <dbReference type="NCBI Taxonomy" id="1828321"/>
    <lineage>
        <taxon>Bacteria</taxon>
        <taxon>Bacillati</taxon>
        <taxon>Actinomycetota</taxon>
        <taxon>Actinomycetes</taxon>
        <taxon>Kitasatosporales</taxon>
        <taxon>Streptomycetaceae</taxon>
        <taxon>Streptomyces</taxon>
    </lineage>
</organism>
<accession>A0A652LCJ9</accession>
<dbReference type="RefSeq" id="WP_147982388.1">
    <property type="nucleotide sequence ID" value="NZ_RDBM01000009.1"/>
</dbReference>
<sequence length="211" mass="23227">MTSSKDRTESAVAEDGKAGPAGAPGTEPLFFERVELLEAWLEEHHGERTELWLRIAKKSSGIRSVTASEVLDAALCSGWIDGQRRSLDEECYLQRISPRRPGSPWSLVNVRKAEALTAAGRMRGPGLAEVRAAREDGRWEAAYPSQKEATVPEDLAAALATVPRAAERFERLGRTDRYLLILQLLKARTPDVRAARLDRLVTKLAAGRSTP</sequence>
<feature type="region of interest" description="Disordered" evidence="1">
    <location>
        <begin position="1"/>
        <end position="25"/>
    </location>
</feature>
<feature type="compositionally biased region" description="Basic and acidic residues" evidence="1">
    <location>
        <begin position="1"/>
        <end position="17"/>
    </location>
</feature>
<evidence type="ECO:0000256" key="1">
    <source>
        <dbReference type="SAM" id="MobiDB-lite"/>
    </source>
</evidence>
<dbReference type="EMBL" id="RDBM01000009">
    <property type="protein sequence ID" value="TXS33822.1"/>
    <property type="molecule type" value="Genomic_DNA"/>
</dbReference>
<proteinExistence type="predicted"/>
<evidence type="ECO:0000313" key="2">
    <source>
        <dbReference type="EMBL" id="TXS33822.1"/>
    </source>
</evidence>
<protein>
    <submittedName>
        <fullName evidence="2">OmdA domain containing protein</fullName>
    </submittedName>
</protein>